<keyword evidence="2" id="KW-1185">Reference proteome</keyword>
<comment type="caution">
    <text evidence="1">The sequence shown here is derived from an EMBL/GenBank/DDBJ whole genome shotgun (WGS) entry which is preliminary data.</text>
</comment>
<name>A0A9P5Z2D5_9AGAR</name>
<accession>A0A9P5Z2D5</accession>
<dbReference type="EMBL" id="MU155221">
    <property type="protein sequence ID" value="KAF9479025.1"/>
    <property type="molecule type" value="Genomic_DNA"/>
</dbReference>
<gene>
    <name evidence="1" type="ORF">BDN70DRAFT_712532</name>
</gene>
<evidence type="ECO:0000313" key="1">
    <source>
        <dbReference type="EMBL" id="KAF9479025.1"/>
    </source>
</evidence>
<organism evidence="1 2">
    <name type="scientific">Pholiota conissans</name>
    <dbReference type="NCBI Taxonomy" id="109636"/>
    <lineage>
        <taxon>Eukaryota</taxon>
        <taxon>Fungi</taxon>
        <taxon>Dikarya</taxon>
        <taxon>Basidiomycota</taxon>
        <taxon>Agaricomycotina</taxon>
        <taxon>Agaricomycetes</taxon>
        <taxon>Agaricomycetidae</taxon>
        <taxon>Agaricales</taxon>
        <taxon>Agaricineae</taxon>
        <taxon>Strophariaceae</taxon>
        <taxon>Pholiota</taxon>
    </lineage>
</organism>
<evidence type="ECO:0000313" key="2">
    <source>
        <dbReference type="Proteomes" id="UP000807469"/>
    </source>
</evidence>
<dbReference type="OrthoDB" id="2893717at2759"/>
<sequence length="253" mass="28974">MTTSISTSSDIRTSEHYSPKGILGLPQELILEITSHIIISSKEPRSYIRGASCRSPLLSRQIDLGNLRLVCRYLGTLLQRKTYETLIFDFHITRWDTVADVEARLALLAQGGTPASTETKFLLIKCLDHVLEGYPFGPKRERLFTRRNFEYDEEMRSKADSVQGSLIVHLKKAVFSLINLRCILWEFDRVDALRIDVVDALSSLPHLEDLTLHFNKDCKSLQDVGLYKFHDLRSLVIVFANWPRDHNGEVVNM</sequence>
<protein>
    <recommendedName>
        <fullName evidence="3">F-box domain-containing protein</fullName>
    </recommendedName>
</protein>
<evidence type="ECO:0008006" key="3">
    <source>
        <dbReference type="Google" id="ProtNLM"/>
    </source>
</evidence>
<dbReference type="AlphaFoldDB" id="A0A9P5Z2D5"/>
<proteinExistence type="predicted"/>
<reference evidence="1" key="1">
    <citation type="submission" date="2020-11" db="EMBL/GenBank/DDBJ databases">
        <authorList>
            <consortium name="DOE Joint Genome Institute"/>
            <person name="Ahrendt S."/>
            <person name="Riley R."/>
            <person name="Andreopoulos W."/>
            <person name="Labutti K."/>
            <person name="Pangilinan J."/>
            <person name="Ruiz-Duenas F.J."/>
            <person name="Barrasa J.M."/>
            <person name="Sanchez-Garcia M."/>
            <person name="Camarero S."/>
            <person name="Miyauchi S."/>
            <person name="Serrano A."/>
            <person name="Linde D."/>
            <person name="Babiker R."/>
            <person name="Drula E."/>
            <person name="Ayuso-Fernandez I."/>
            <person name="Pacheco R."/>
            <person name="Padilla G."/>
            <person name="Ferreira P."/>
            <person name="Barriuso J."/>
            <person name="Kellner H."/>
            <person name="Castanera R."/>
            <person name="Alfaro M."/>
            <person name="Ramirez L."/>
            <person name="Pisabarro A.G."/>
            <person name="Kuo A."/>
            <person name="Tritt A."/>
            <person name="Lipzen A."/>
            <person name="He G."/>
            <person name="Yan M."/>
            <person name="Ng V."/>
            <person name="Cullen D."/>
            <person name="Martin F."/>
            <person name="Rosso M.-N."/>
            <person name="Henrissat B."/>
            <person name="Hibbett D."/>
            <person name="Martinez A.T."/>
            <person name="Grigoriev I.V."/>
        </authorList>
    </citation>
    <scope>NUCLEOTIDE SEQUENCE</scope>
    <source>
        <strain evidence="1">CIRM-BRFM 674</strain>
    </source>
</reference>
<dbReference type="Proteomes" id="UP000807469">
    <property type="component" value="Unassembled WGS sequence"/>
</dbReference>